<reference evidence="2" key="1">
    <citation type="journal article" date="2020" name="Stud. Mycol.">
        <title>101 Dothideomycetes genomes: a test case for predicting lifestyles and emergence of pathogens.</title>
        <authorList>
            <person name="Haridas S."/>
            <person name="Albert R."/>
            <person name="Binder M."/>
            <person name="Bloem J."/>
            <person name="Labutti K."/>
            <person name="Salamov A."/>
            <person name="Andreopoulos B."/>
            <person name="Baker S."/>
            <person name="Barry K."/>
            <person name="Bills G."/>
            <person name="Bluhm B."/>
            <person name="Cannon C."/>
            <person name="Castanera R."/>
            <person name="Culley D."/>
            <person name="Daum C."/>
            <person name="Ezra D."/>
            <person name="Gonzalez J."/>
            <person name="Henrissat B."/>
            <person name="Kuo A."/>
            <person name="Liang C."/>
            <person name="Lipzen A."/>
            <person name="Lutzoni F."/>
            <person name="Magnuson J."/>
            <person name="Mondo S."/>
            <person name="Nolan M."/>
            <person name="Ohm R."/>
            <person name="Pangilinan J."/>
            <person name="Park H.-J."/>
            <person name="Ramirez L."/>
            <person name="Alfaro M."/>
            <person name="Sun H."/>
            <person name="Tritt A."/>
            <person name="Yoshinaga Y."/>
            <person name="Zwiers L.-H."/>
            <person name="Turgeon B."/>
            <person name="Goodwin S."/>
            <person name="Spatafora J."/>
            <person name="Crous P."/>
            <person name="Grigoriev I."/>
        </authorList>
    </citation>
    <scope>NUCLEOTIDE SEQUENCE</scope>
    <source>
        <strain evidence="2">CBS 113389</strain>
    </source>
</reference>
<dbReference type="RefSeq" id="XP_033589469.1">
    <property type="nucleotide sequence ID" value="XM_033733453.1"/>
</dbReference>
<dbReference type="Proteomes" id="UP000799767">
    <property type="component" value="Unassembled WGS sequence"/>
</dbReference>
<dbReference type="NCBIfam" id="TIGR01489">
    <property type="entry name" value="DKMTPPase-SF"/>
    <property type="match status" value="1"/>
</dbReference>
<dbReference type="GeneID" id="54474455"/>
<dbReference type="SUPFAM" id="SSF56784">
    <property type="entry name" value="HAD-like"/>
    <property type="match status" value="1"/>
</dbReference>
<dbReference type="InterPro" id="IPR036412">
    <property type="entry name" value="HAD-like_sf"/>
</dbReference>
<dbReference type="Pfam" id="PF12710">
    <property type="entry name" value="HAD"/>
    <property type="match status" value="1"/>
</dbReference>
<organism evidence="2 3">
    <name type="scientific">Neohortaea acidophila</name>
    <dbReference type="NCBI Taxonomy" id="245834"/>
    <lineage>
        <taxon>Eukaryota</taxon>
        <taxon>Fungi</taxon>
        <taxon>Dikarya</taxon>
        <taxon>Ascomycota</taxon>
        <taxon>Pezizomycotina</taxon>
        <taxon>Dothideomycetes</taxon>
        <taxon>Dothideomycetidae</taxon>
        <taxon>Mycosphaerellales</taxon>
        <taxon>Teratosphaeriaceae</taxon>
        <taxon>Neohortaea</taxon>
    </lineage>
</organism>
<dbReference type="AlphaFoldDB" id="A0A6A6PS18"/>
<gene>
    <name evidence="2" type="ORF">BDY17DRAFT_296447</name>
</gene>
<name>A0A6A6PS18_9PEZI</name>
<keyword evidence="1" id="KW-0378">Hydrolase</keyword>
<dbReference type="PANTHER" id="PTHR28181">
    <property type="entry name" value="UPF0655 PROTEIN YCR015C"/>
    <property type="match status" value="1"/>
</dbReference>
<dbReference type="InterPro" id="IPR050849">
    <property type="entry name" value="HAD-like_hydrolase_phosphatase"/>
</dbReference>
<sequence>MMDSVNTPFPQCVDYLVENIELDPGFKDYLRWAQANKIPTVILSGGMTPIITAIMKKLVGDEVDQIDIVCNDVQARPGMSIEQEGGWDIKFHDESGFGHDKSLTIRPYAQLPADQRPWMFYAGDGVSDLSAARETDLLFAKEGRDLVSYCVKENVPFTTFNDWSSILATVKEIVEGKTSIQDAAREGFEKFKGGATSNGHAK</sequence>
<evidence type="ECO:0000313" key="3">
    <source>
        <dbReference type="Proteomes" id="UP000799767"/>
    </source>
</evidence>
<dbReference type="GO" id="GO:0016791">
    <property type="term" value="F:phosphatase activity"/>
    <property type="evidence" value="ECO:0007669"/>
    <property type="project" value="InterPro"/>
</dbReference>
<dbReference type="Gene3D" id="3.40.50.1000">
    <property type="entry name" value="HAD superfamily/HAD-like"/>
    <property type="match status" value="1"/>
</dbReference>
<proteinExistence type="predicted"/>
<evidence type="ECO:0000256" key="1">
    <source>
        <dbReference type="ARBA" id="ARBA00022801"/>
    </source>
</evidence>
<protein>
    <submittedName>
        <fullName evidence="2">HAD-like domain-containing protein</fullName>
    </submittedName>
</protein>
<dbReference type="OrthoDB" id="10014216at2759"/>
<accession>A0A6A6PS18</accession>
<evidence type="ECO:0000313" key="2">
    <source>
        <dbReference type="EMBL" id="KAF2482899.1"/>
    </source>
</evidence>
<dbReference type="PANTHER" id="PTHR28181:SF2">
    <property type="entry name" value="PHOSPHORIC MONOESTER HYDROLASE"/>
    <property type="match status" value="1"/>
</dbReference>
<dbReference type="InterPro" id="IPR023214">
    <property type="entry name" value="HAD_sf"/>
</dbReference>
<dbReference type="InterPro" id="IPR006384">
    <property type="entry name" value="HAD_hydro_PyrdxlP_Pase-like"/>
</dbReference>
<dbReference type="EMBL" id="MU001635">
    <property type="protein sequence ID" value="KAF2482899.1"/>
    <property type="molecule type" value="Genomic_DNA"/>
</dbReference>
<keyword evidence="3" id="KW-1185">Reference proteome</keyword>